<dbReference type="RefSeq" id="YP_009953236.1">
    <property type="nucleotide sequence ID" value="NC_051620.1"/>
</dbReference>
<name>A0A222ZT98_9CAUD</name>
<dbReference type="Proteomes" id="UP000226328">
    <property type="component" value="Segment"/>
</dbReference>
<dbReference type="GeneID" id="60324704"/>
<evidence type="ECO:0000313" key="2">
    <source>
        <dbReference type="Proteomes" id="UP000226328"/>
    </source>
</evidence>
<dbReference type="EMBL" id="MF140416">
    <property type="protein sequence ID" value="ASR87210.1"/>
    <property type="molecule type" value="Genomic_DNA"/>
</dbReference>
<reference evidence="1 2" key="1">
    <citation type="submission" date="2017-05" db="EMBL/GenBank/DDBJ databases">
        <authorList>
            <person name="Gomez-Rosado J.O."/>
            <person name="Gonzalez-Garcia E.M."/>
            <person name="Gonzalez-Leon M.A."/>
            <person name="Gonzalez-Rodriguez J."/>
            <person name="Gonzalez-Santos L.I."/>
            <person name="Goveo-Rivera I.A."/>
            <person name="Gutierrez-Silva J.C."/>
            <person name="Issa-Mahmud S."/>
            <person name="Lopez-Llera J.N."/>
            <person name="Marrero-Visalden G."/>
            <person name="Muyet-Blasini E."/>
            <person name="Ortiz-Torres X.D."/>
            <person name="Palacios-Vallejo J.G."/>
            <person name="Pichardo-Gonzalez P.A."/>
            <person name="Pou-Acosta P.M."/>
            <person name="Velez-Velazquez R.M."/>
            <person name="Fernandez-Martinez M."/>
            <person name="Maldonado-Vazquez N."/>
            <person name="Rubin M."/>
            <person name="Vazquez E."/>
            <person name="Stoner T.H."/>
            <person name="Garlena R.A."/>
            <person name="Russell D.A."/>
            <person name="Pope W.H."/>
            <person name="Jacobs-Sera D."/>
            <person name="Hatfull G.F."/>
        </authorList>
    </citation>
    <scope>NUCLEOTIDE SEQUENCE [LARGE SCALE GENOMIC DNA]</scope>
</reference>
<dbReference type="KEGG" id="vg:60324704"/>
<accession>A0A222ZT98</accession>
<protein>
    <submittedName>
        <fullName evidence="1">Uncharacterized protein</fullName>
    </submittedName>
</protein>
<organism evidence="1 2">
    <name type="scientific">Mycobacterium phage LastHope</name>
    <dbReference type="NCBI Taxonomy" id="2015886"/>
    <lineage>
        <taxon>Viruses</taxon>
        <taxon>Duplodnaviria</taxon>
        <taxon>Heunggongvirae</taxon>
        <taxon>Uroviricota</taxon>
        <taxon>Caudoviricetes</taxon>
        <taxon>Weiservirinae</taxon>
        <taxon>Anayavirus</taxon>
        <taxon>Anayavirus lasthope</taxon>
    </lineage>
</organism>
<sequence>MTAAAPMTAATSFCFTALRVPGGGPHEVLIGWSGRETVPR</sequence>
<proteinExistence type="predicted"/>
<keyword evidence="2" id="KW-1185">Reference proteome</keyword>
<gene>
    <name evidence="1" type="primary">42</name>
    <name evidence="1" type="ORF">SEA_LASTHOPE_42</name>
</gene>
<evidence type="ECO:0000313" key="1">
    <source>
        <dbReference type="EMBL" id="ASR87210.1"/>
    </source>
</evidence>